<dbReference type="Gene3D" id="3.40.1190.20">
    <property type="match status" value="1"/>
</dbReference>
<reference evidence="2 3" key="1">
    <citation type="journal article" date="2023" name="BMC Biotechnol.">
        <title>Vitis rotundifolia cv Carlos genome sequencing.</title>
        <authorList>
            <person name="Huff M."/>
            <person name="Hulse-Kemp A."/>
            <person name="Scheffler B."/>
            <person name="Youngblood R."/>
            <person name="Simpson S."/>
            <person name="Babiker E."/>
            <person name="Staton M."/>
        </authorList>
    </citation>
    <scope>NUCLEOTIDE SEQUENCE [LARGE SCALE GENOMIC DNA]</scope>
    <source>
        <tissue evidence="2">Leaf</tissue>
    </source>
</reference>
<organism evidence="2 3">
    <name type="scientific">Vitis rotundifolia</name>
    <name type="common">Muscadine grape</name>
    <dbReference type="NCBI Taxonomy" id="103349"/>
    <lineage>
        <taxon>Eukaryota</taxon>
        <taxon>Viridiplantae</taxon>
        <taxon>Streptophyta</taxon>
        <taxon>Embryophyta</taxon>
        <taxon>Tracheophyta</taxon>
        <taxon>Spermatophyta</taxon>
        <taxon>Magnoliopsida</taxon>
        <taxon>eudicotyledons</taxon>
        <taxon>Gunneridae</taxon>
        <taxon>Pentapetalae</taxon>
        <taxon>rosids</taxon>
        <taxon>Vitales</taxon>
        <taxon>Vitaceae</taxon>
        <taxon>Viteae</taxon>
        <taxon>Vitis</taxon>
    </lineage>
</organism>
<feature type="domain" description="Carbohydrate kinase PfkB" evidence="1">
    <location>
        <begin position="107"/>
        <end position="280"/>
    </location>
</feature>
<dbReference type="PANTHER" id="PTHR47826">
    <property type="entry name" value="OS03G0164700 PROTEIN"/>
    <property type="match status" value="1"/>
</dbReference>
<proteinExistence type="predicted"/>
<dbReference type="Pfam" id="PF00294">
    <property type="entry name" value="PfkB"/>
    <property type="match status" value="1"/>
</dbReference>
<sequence>MPSKTLDPPYDVVLPPSTAKAFSFPSPATATLPAATAPPVAWPSRASMSQLSEISVLIWFSMFRNCLLRRFSIERLTWSGWRRLLPISRADFSKEPAFSWMSKLSREVKMAIRKSKILFCNGYGFDELSPSLIISALDYAVEVGTSVFFDPGPRGKSLSVGTPEQQRALGQFLMMSDVLLLTSDEAESLTGIGNPILAGQELLRKGMRTKWVIVKMGSKGSILISLSSISCAPAFKVNVIDTVGCGDSFVAAIAFGFIHNLPTVNTLAIANAVGAATAMGCGAGRNVANLEQVIELMRASNLNEDATFWNELLDDNLDAQQITFLSKTAINGSNNQLHRVALQKVVSESLCKLKSARIKGIVPS</sequence>
<evidence type="ECO:0000313" key="3">
    <source>
        <dbReference type="Proteomes" id="UP001168098"/>
    </source>
</evidence>
<keyword evidence="3" id="KW-1185">Reference proteome</keyword>
<dbReference type="SUPFAM" id="SSF53613">
    <property type="entry name" value="Ribokinase-like"/>
    <property type="match status" value="1"/>
</dbReference>
<dbReference type="InterPro" id="IPR011611">
    <property type="entry name" value="PfkB_dom"/>
</dbReference>
<dbReference type="Proteomes" id="UP001168098">
    <property type="component" value="Unassembled WGS sequence"/>
</dbReference>
<name>A0AA38ZVG1_VITRO</name>
<accession>A0AA38ZVG1</accession>
<gene>
    <name evidence="2" type="ORF">PVL29_008284</name>
</gene>
<dbReference type="AlphaFoldDB" id="A0AA38ZVG1"/>
<comment type="caution">
    <text evidence="2">The sequence shown here is derived from an EMBL/GenBank/DDBJ whole genome shotgun (WGS) entry which is preliminary data.</text>
</comment>
<dbReference type="EMBL" id="JARBHA010000007">
    <property type="protein sequence ID" value="KAJ9695942.1"/>
    <property type="molecule type" value="Genomic_DNA"/>
</dbReference>
<evidence type="ECO:0000313" key="2">
    <source>
        <dbReference type="EMBL" id="KAJ9695942.1"/>
    </source>
</evidence>
<evidence type="ECO:0000259" key="1">
    <source>
        <dbReference type="Pfam" id="PF00294"/>
    </source>
</evidence>
<dbReference type="PANTHER" id="PTHR47826:SF1">
    <property type="entry name" value="OS03G0164700 PROTEIN"/>
    <property type="match status" value="1"/>
</dbReference>
<protein>
    <recommendedName>
        <fullName evidence="1">Carbohydrate kinase PfkB domain-containing protein</fullName>
    </recommendedName>
</protein>
<dbReference type="InterPro" id="IPR029056">
    <property type="entry name" value="Ribokinase-like"/>
</dbReference>